<dbReference type="GO" id="GO:0016758">
    <property type="term" value="F:hexosyltransferase activity"/>
    <property type="evidence" value="ECO:0007669"/>
    <property type="project" value="InterPro"/>
</dbReference>
<feature type="transmembrane region" description="Helical" evidence="8">
    <location>
        <begin position="324"/>
        <end position="345"/>
    </location>
</feature>
<evidence type="ECO:0000256" key="4">
    <source>
        <dbReference type="ARBA" id="ARBA00022692"/>
    </source>
</evidence>
<reference evidence="9" key="1">
    <citation type="submission" date="2016-01" db="EMBL/GenBank/DDBJ databases">
        <authorList>
            <person name="Peeters C."/>
        </authorList>
    </citation>
    <scope>NUCLEOTIDE SEQUENCE [LARGE SCALE GENOMIC DNA]</scope>
    <source>
        <strain evidence="9">LMG 29318</strain>
    </source>
</reference>
<sequence length="451" mass="49663">MYSRKTLGLQAAPAEAGSATTPARTQLFRAALFVFVISPIADVALWFIDRVVTHQDNYYPTAVFMRRWLQFFASPSLAGNDSWMPMRGALAWFEQHPGGRIFEQLFFVEHVKFQYPPSSLLPLHALHSFGIDPTDALLNGIGWFVMLINVIASGAFAFVLASRSANHAGLRWHWGIFGGLAALSFFPILMAFRLGQAQVWINALFALAALSYVLRRNALTGVLIGLICLCKPQLALFILWGVLRRQWRFCVGMLVTIAVGGVLSLAVFGLQNHIDYLHVLRELSRTGEAYMPNQSVNGFLNRLLHTVAEPRVWQAHGFPAFHPIVYAGTLLSSAALIGSALLLPLRADSKPGLLDFLIAGLTFTVASPIAWEHHYGIMPAMYLAVMFAILSFGPSKGKSLALAALAASYFVTDHWLGSSWMLCGVLAVLGLMYWTGPFRDKADKQPASALR</sequence>
<feature type="transmembrane region" description="Helical" evidence="8">
    <location>
        <begin position="249"/>
        <end position="270"/>
    </location>
</feature>
<dbReference type="InterPro" id="IPR018584">
    <property type="entry name" value="GT87"/>
</dbReference>
<feature type="transmembrane region" description="Helical" evidence="8">
    <location>
        <begin position="377"/>
        <end position="394"/>
    </location>
</feature>
<comment type="caution">
    <text evidence="9">The sequence shown here is derived from an EMBL/GenBank/DDBJ whole genome shotgun (WGS) entry which is preliminary data.</text>
</comment>
<proteinExistence type="inferred from homology"/>
<dbReference type="EMBL" id="FCOF02000002">
    <property type="protein sequence ID" value="SAK44155.1"/>
    <property type="molecule type" value="Genomic_DNA"/>
</dbReference>
<feature type="transmembrane region" description="Helical" evidence="8">
    <location>
        <begin position="415"/>
        <end position="434"/>
    </location>
</feature>
<evidence type="ECO:0000256" key="7">
    <source>
        <dbReference type="ARBA" id="ARBA00024033"/>
    </source>
</evidence>
<feature type="transmembrane region" description="Helical" evidence="8">
    <location>
        <begin position="352"/>
        <end position="371"/>
    </location>
</feature>
<evidence type="ECO:0000256" key="1">
    <source>
        <dbReference type="ARBA" id="ARBA00004651"/>
    </source>
</evidence>
<organism evidence="9 10">
    <name type="scientific">Caballeronia catudaia</name>
    <dbReference type="NCBI Taxonomy" id="1777136"/>
    <lineage>
        <taxon>Bacteria</taxon>
        <taxon>Pseudomonadati</taxon>
        <taxon>Pseudomonadota</taxon>
        <taxon>Betaproteobacteria</taxon>
        <taxon>Burkholderiales</taxon>
        <taxon>Burkholderiaceae</taxon>
        <taxon>Caballeronia</taxon>
    </lineage>
</organism>
<keyword evidence="5 8" id="KW-1133">Transmembrane helix</keyword>
<gene>
    <name evidence="9" type="ORF">AWB75_00659</name>
</gene>
<name>A0A157ZF62_9BURK</name>
<comment type="subcellular location">
    <subcellularLocation>
        <location evidence="1">Cell membrane</location>
        <topology evidence="1">Multi-pass membrane protein</topology>
    </subcellularLocation>
</comment>
<comment type="similarity">
    <text evidence="7">Belongs to the glycosyltransferase 87 family.</text>
</comment>
<dbReference type="GO" id="GO:0005886">
    <property type="term" value="C:plasma membrane"/>
    <property type="evidence" value="ECO:0007669"/>
    <property type="project" value="UniProtKB-SubCell"/>
</dbReference>
<accession>A0A157ZF62</accession>
<feature type="transmembrane region" description="Helical" evidence="8">
    <location>
        <begin position="136"/>
        <end position="160"/>
    </location>
</feature>
<dbReference type="AlphaFoldDB" id="A0A157ZF62"/>
<evidence type="ECO:0000256" key="2">
    <source>
        <dbReference type="ARBA" id="ARBA00022475"/>
    </source>
</evidence>
<protein>
    <recommendedName>
        <fullName evidence="11">Polyprenol-phosphate-mannose-dependent alpha-(1-2)-phosphatidylinositol mannoside mannosyltransferase</fullName>
    </recommendedName>
</protein>
<feature type="transmembrane region" description="Helical" evidence="8">
    <location>
        <begin position="172"/>
        <end position="192"/>
    </location>
</feature>
<evidence type="ECO:0000256" key="6">
    <source>
        <dbReference type="ARBA" id="ARBA00023136"/>
    </source>
</evidence>
<evidence type="ECO:0000256" key="5">
    <source>
        <dbReference type="ARBA" id="ARBA00022989"/>
    </source>
</evidence>
<feature type="transmembrane region" description="Helical" evidence="8">
    <location>
        <begin position="199"/>
        <end position="215"/>
    </location>
</feature>
<feature type="transmembrane region" description="Helical" evidence="8">
    <location>
        <begin position="221"/>
        <end position="242"/>
    </location>
</feature>
<evidence type="ECO:0000313" key="10">
    <source>
        <dbReference type="Proteomes" id="UP000054870"/>
    </source>
</evidence>
<evidence type="ECO:0008006" key="11">
    <source>
        <dbReference type="Google" id="ProtNLM"/>
    </source>
</evidence>
<keyword evidence="2" id="KW-1003">Cell membrane</keyword>
<dbReference type="Proteomes" id="UP000054870">
    <property type="component" value="Unassembled WGS sequence"/>
</dbReference>
<keyword evidence="4 8" id="KW-0812">Transmembrane</keyword>
<evidence type="ECO:0000256" key="3">
    <source>
        <dbReference type="ARBA" id="ARBA00022679"/>
    </source>
</evidence>
<evidence type="ECO:0000313" key="9">
    <source>
        <dbReference type="EMBL" id="SAK44155.1"/>
    </source>
</evidence>
<keyword evidence="3" id="KW-0808">Transferase</keyword>
<keyword evidence="10" id="KW-1185">Reference proteome</keyword>
<keyword evidence="6 8" id="KW-0472">Membrane</keyword>
<dbReference type="Pfam" id="PF09594">
    <property type="entry name" value="GT87"/>
    <property type="match status" value="1"/>
</dbReference>
<feature type="transmembrane region" description="Helical" evidence="8">
    <location>
        <begin position="26"/>
        <end position="48"/>
    </location>
</feature>
<evidence type="ECO:0000256" key="8">
    <source>
        <dbReference type="SAM" id="Phobius"/>
    </source>
</evidence>